<gene>
    <name evidence="2" type="ORF">PGLA1383_LOCUS23597</name>
</gene>
<dbReference type="Proteomes" id="UP000654075">
    <property type="component" value="Unassembled WGS sequence"/>
</dbReference>
<proteinExistence type="predicted"/>
<evidence type="ECO:0000313" key="3">
    <source>
        <dbReference type="Proteomes" id="UP000654075"/>
    </source>
</evidence>
<feature type="transmembrane region" description="Helical" evidence="1">
    <location>
        <begin position="116"/>
        <end position="135"/>
    </location>
</feature>
<dbReference type="EMBL" id="CAJNNV010017909">
    <property type="protein sequence ID" value="CAE8605484.1"/>
    <property type="molecule type" value="Genomic_DNA"/>
</dbReference>
<organism evidence="2 3">
    <name type="scientific">Polarella glacialis</name>
    <name type="common">Dinoflagellate</name>
    <dbReference type="NCBI Taxonomy" id="89957"/>
    <lineage>
        <taxon>Eukaryota</taxon>
        <taxon>Sar</taxon>
        <taxon>Alveolata</taxon>
        <taxon>Dinophyceae</taxon>
        <taxon>Suessiales</taxon>
        <taxon>Suessiaceae</taxon>
        <taxon>Polarella</taxon>
    </lineage>
</organism>
<feature type="non-terminal residue" evidence="2">
    <location>
        <position position="194"/>
    </location>
</feature>
<feature type="transmembrane region" description="Helical" evidence="1">
    <location>
        <begin position="56"/>
        <end position="74"/>
    </location>
</feature>
<keyword evidence="3" id="KW-1185">Reference proteome</keyword>
<keyword evidence="1" id="KW-0812">Transmembrane</keyword>
<sequence>MLPEVVNVVWLCGNVIWGLEEILWDSQDPEMPYAWTPVLGENPAIYALIEGHFVKSFFYLGPALWAGWFVYFMWRRRRRRDVDDEGSGPAAASLLMSSHLVAWAKMDLFWCYGLMWPALLSNLATVALLLISAGVETGAGWHGIDRSDFAWVCWTLSNFTWIISELSEYSDEIRLILRFVSGGIACLGFLVLSS</sequence>
<evidence type="ECO:0000256" key="1">
    <source>
        <dbReference type="SAM" id="Phobius"/>
    </source>
</evidence>
<evidence type="ECO:0000313" key="2">
    <source>
        <dbReference type="EMBL" id="CAE8605484.1"/>
    </source>
</evidence>
<keyword evidence="1" id="KW-1133">Transmembrane helix</keyword>
<protein>
    <submittedName>
        <fullName evidence="2">Uncharacterized protein</fullName>
    </submittedName>
</protein>
<comment type="caution">
    <text evidence="2">The sequence shown here is derived from an EMBL/GenBank/DDBJ whole genome shotgun (WGS) entry which is preliminary data.</text>
</comment>
<feature type="transmembrane region" description="Helical" evidence="1">
    <location>
        <begin position="175"/>
        <end position="192"/>
    </location>
</feature>
<dbReference type="AlphaFoldDB" id="A0A813F521"/>
<accession>A0A813F521</accession>
<keyword evidence="1" id="KW-0472">Membrane</keyword>
<reference evidence="2" key="1">
    <citation type="submission" date="2021-02" db="EMBL/GenBank/DDBJ databases">
        <authorList>
            <person name="Dougan E. K."/>
            <person name="Rhodes N."/>
            <person name="Thang M."/>
            <person name="Chan C."/>
        </authorList>
    </citation>
    <scope>NUCLEOTIDE SEQUENCE</scope>
</reference>
<name>A0A813F521_POLGL</name>